<dbReference type="InterPro" id="IPR000516">
    <property type="entry name" value="Ni-dep_Hydgase_cyt-B"/>
</dbReference>
<evidence type="ECO:0000256" key="2">
    <source>
        <dbReference type="ARBA" id="ARBA00008622"/>
    </source>
</evidence>
<feature type="domain" description="Cytochrome b561 bacterial/Ni-hydrogenase" evidence="13">
    <location>
        <begin position="16"/>
        <end position="238"/>
    </location>
</feature>
<dbReference type="PANTHER" id="PTHR30485:SF2">
    <property type="entry name" value="BLL0597 PROTEIN"/>
    <property type="match status" value="1"/>
</dbReference>
<evidence type="ECO:0000259" key="13">
    <source>
        <dbReference type="Pfam" id="PF01292"/>
    </source>
</evidence>
<dbReference type="GO" id="GO:0009055">
    <property type="term" value="F:electron transfer activity"/>
    <property type="evidence" value="ECO:0007669"/>
    <property type="project" value="InterPro"/>
</dbReference>
<dbReference type="OrthoDB" id="196472at2"/>
<evidence type="ECO:0000256" key="4">
    <source>
        <dbReference type="ARBA" id="ARBA00022475"/>
    </source>
</evidence>
<dbReference type="Proteomes" id="UP000012019">
    <property type="component" value="Unassembled WGS sequence"/>
</dbReference>
<dbReference type="PATRIC" id="fig|1286106.3.peg.494"/>
<name>M7PU48_9GAMM</name>
<gene>
    <name evidence="14" type="ORF">MPL1_02473</name>
</gene>
<evidence type="ECO:0000256" key="11">
    <source>
        <dbReference type="ARBA" id="ARBA00023136"/>
    </source>
</evidence>
<dbReference type="InterPro" id="IPR051542">
    <property type="entry name" value="Hydrogenase_cytochrome"/>
</dbReference>
<feature type="transmembrane region" description="Helical" evidence="12">
    <location>
        <begin position="204"/>
        <end position="223"/>
    </location>
</feature>
<dbReference type="GO" id="GO:0022904">
    <property type="term" value="P:respiratory electron transport chain"/>
    <property type="evidence" value="ECO:0007669"/>
    <property type="project" value="InterPro"/>
</dbReference>
<evidence type="ECO:0000313" key="14">
    <source>
        <dbReference type="EMBL" id="EMR13989.1"/>
    </source>
</evidence>
<keyword evidence="6 12" id="KW-0812">Transmembrane</keyword>
<dbReference type="STRING" id="1286106.MPL1_02473"/>
<evidence type="ECO:0000313" key="15">
    <source>
        <dbReference type="Proteomes" id="UP000012019"/>
    </source>
</evidence>
<dbReference type="PRINTS" id="PR00161">
    <property type="entry name" value="NIHGNASECYTB"/>
</dbReference>
<dbReference type="PANTHER" id="PTHR30485">
    <property type="entry name" value="NI/FE-HYDROGENASE 1 B-TYPE CYTOCHROME SUBUNIT"/>
    <property type="match status" value="1"/>
</dbReference>
<organism evidence="14 15">
    <name type="scientific">Methylophaga lonarensis MPL</name>
    <dbReference type="NCBI Taxonomy" id="1286106"/>
    <lineage>
        <taxon>Bacteria</taxon>
        <taxon>Pseudomonadati</taxon>
        <taxon>Pseudomonadota</taxon>
        <taxon>Gammaproteobacteria</taxon>
        <taxon>Thiotrichales</taxon>
        <taxon>Piscirickettsiaceae</taxon>
        <taxon>Methylophaga</taxon>
    </lineage>
</organism>
<dbReference type="Gene3D" id="1.20.950.20">
    <property type="entry name" value="Transmembrane di-heme cytochromes, Chain C"/>
    <property type="match status" value="1"/>
</dbReference>
<keyword evidence="15" id="KW-1185">Reference proteome</keyword>
<dbReference type="AlphaFoldDB" id="M7PU48"/>
<sequence length="250" mass="28419">MTASNPQQQTFVAYKVWDLPVRLFHWIAVISLLAMIASGIVMMFSSELGISREHKVLLKAFHIWVGYVFVINLLIRLLWAFVGNRYARWLAILPFGKAYKAQWKAYLEAKKSGEQVYFLGHNPLGRWSVMAMLILMLGQGGTGLVLGSTDLFMPPFGNQMKTWIAESPESMALIKPGDRSTGISQQGWDEMREFRTPYRSLHTYLFYLLMLSIVVHIAAVVVAEKRERTGLTSAMITGHKYLPKKPFDAD</sequence>
<keyword evidence="7" id="KW-0479">Metal-binding</keyword>
<evidence type="ECO:0000256" key="9">
    <source>
        <dbReference type="ARBA" id="ARBA00022989"/>
    </source>
</evidence>
<dbReference type="InterPro" id="IPR016174">
    <property type="entry name" value="Di-haem_cyt_TM"/>
</dbReference>
<dbReference type="eggNOG" id="COG3658">
    <property type="taxonomic scope" value="Bacteria"/>
</dbReference>
<dbReference type="EMBL" id="APHR01000010">
    <property type="protein sequence ID" value="EMR13989.1"/>
    <property type="molecule type" value="Genomic_DNA"/>
</dbReference>
<keyword evidence="8" id="KW-0249">Electron transport</keyword>
<proteinExistence type="inferred from homology"/>
<dbReference type="RefSeq" id="WP_009725535.1">
    <property type="nucleotide sequence ID" value="NZ_APHR01000010.1"/>
</dbReference>
<keyword evidence="11 12" id="KW-0472">Membrane</keyword>
<dbReference type="GO" id="GO:0005506">
    <property type="term" value="F:iron ion binding"/>
    <property type="evidence" value="ECO:0007669"/>
    <property type="project" value="InterPro"/>
</dbReference>
<evidence type="ECO:0000256" key="8">
    <source>
        <dbReference type="ARBA" id="ARBA00022982"/>
    </source>
</evidence>
<keyword evidence="5" id="KW-0349">Heme</keyword>
<evidence type="ECO:0000256" key="10">
    <source>
        <dbReference type="ARBA" id="ARBA00023004"/>
    </source>
</evidence>
<dbReference type="GO" id="GO:0020037">
    <property type="term" value="F:heme binding"/>
    <property type="evidence" value="ECO:0007669"/>
    <property type="project" value="TreeGrafter"/>
</dbReference>
<keyword evidence="9 12" id="KW-1133">Transmembrane helix</keyword>
<dbReference type="GO" id="GO:0005886">
    <property type="term" value="C:plasma membrane"/>
    <property type="evidence" value="ECO:0007669"/>
    <property type="project" value="UniProtKB-SubCell"/>
</dbReference>
<comment type="caution">
    <text evidence="14">The sequence shown here is derived from an EMBL/GenBank/DDBJ whole genome shotgun (WGS) entry which is preliminary data.</text>
</comment>
<dbReference type="InterPro" id="IPR011577">
    <property type="entry name" value="Cyt_b561_bac/Ni-Hgenase"/>
</dbReference>
<reference evidence="14 15" key="1">
    <citation type="journal article" date="2013" name="Genome Announc.">
        <title>Draft Genome Sequence of Methylophaga lonarensis MPLT, a Haloalkaliphilic (Non-Methane-Utilizing) Methylotroph.</title>
        <authorList>
            <person name="Shetty S.A."/>
            <person name="Marathe N.P."/>
            <person name="Munot H."/>
            <person name="Antony C.P."/>
            <person name="Dhotre D.P."/>
            <person name="Murrell J.C."/>
            <person name="Shouche Y.S."/>
        </authorList>
    </citation>
    <scope>NUCLEOTIDE SEQUENCE [LARGE SCALE GENOMIC DNA]</scope>
    <source>
        <strain evidence="14 15">MPL</strain>
    </source>
</reference>
<feature type="transmembrane region" description="Helical" evidence="12">
    <location>
        <begin position="127"/>
        <end position="152"/>
    </location>
</feature>
<comment type="subcellular location">
    <subcellularLocation>
        <location evidence="1">Cell membrane</location>
        <topology evidence="1">Multi-pass membrane protein</topology>
    </subcellularLocation>
</comment>
<feature type="transmembrane region" description="Helical" evidence="12">
    <location>
        <begin position="56"/>
        <end position="79"/>
    </location>
</feature>
<protein>
    <submittedName>
        <fullName evidence="14">Cytochrome b</fullName>
    </submittedName>
</protein>
<evidence type="ECO:0000256" key="1">
    <source>
        <dbReference type="ARBA" id="ARBA00004651"/>
    </source>
</evidence>
<keyword evidence="3" id="KW-0813">Transport</keyword>
<evidence type="ECO:0000256" key="12">
    <source>
        <dbReference type="SAM" id="Phobius"/>
    </source>
</evidence>
<keyword evidence="10" id="KW-0408">Iron</keyword>
<evidence type="ECO:0000256" key="5">
    <source>
        <dbReference type="ARBA" id="ARBA00022617"/>
    </source>
</evidence>
<accession>M7PU48</accession>
<dbReference type="SUPFAM" id="SSF81342">
    <property type="entry name" value="Transmembrane di-heme cytochromes"/>
    <property type="match status" value="1"/>
</dbReference>
<keyword evidence="4" id="KW-1003">Cell membrane</keyword>
<comment type="similarity">
    <text evidence="2">Belongs to the HupC/HyaC/HydC family.</text>
</comment>
<feature type="transmembrane region" description="Helical" evidence="12">
    <location>
        <begin position="23"/>
        <end position="44"/>
    </location>
</feature>
<evidence type="ECO:0000256" key="7">
    <source>
        <dbReference type="ARBA" id="ARBA00022723"/>
    </source>
</evidence>
<evidence type="ECO:0000256" key="6">
    <source>
        <dbReference type="ARBA" id="ARBA00022692"/>
    </source>
</evidence>
<evidence type="ECO:0000256" key="3">
    <source>
        <dbReference type="ARBA" id="ARBA00022448"/>
    </source>
</evidence>
<dbReference type="Pfam" id="PF01292">
    <property type="entry name" value="Ni_hydr_CYTB"/>
    <property type="match status" value="1"/>
</dbReference>